<evidence type="ECO:0008006" key="8">
    <source>
        <dbReference type="Google" id="ProtNLM"/>
    </source>
</evidence>
<dbReference type="EMBL" id="DWYA01000031">
    <property type="protein sequence ID" value="HJB39373.1"/>
    <property type="molecule type" value="Genomic_DNA"/>
</dbReference>
<evidence type="ECO:0000256" key="4">
    <source>
        <dbReference type="ARBA" id="ARBA00023136"/>
    </source>
</evidence>
<reference evidence="6" key="1">
    <citation type="journal article" date="2021" name="PeerJ">
        <title>Extensive microbial diversity within the chicken gut microbiome revealed by metagenomics and culture.</title>
        <authorList>
            <person name="Gilroy R."/>
            <person name="Ravi A."/>
            <person name="Getino M."/>
            <person name="Pursley I."/>
            <person name="Horton D.L."/>
            <person name="Alikhan N.F."/>
            <person name="Baker D."/>
            <person name="Gharbi K."/>
            <person name="Hall N."/>
            <person name="Watson M."/>
            <person name="Adriaenssens E.M."/>
            <person name="Foster-Nyarko E."/>
            <person name="Jarju S."/>
            <person name="Secka A."/>
            <person name="Antonio M."/>
            <person name="Oren A."/>
            <person name="Chaudhuri R.R."/>
            <person name="La Ragione R."/>
            <person name="Hildebrand F."/>
            <person name="Pallen M.J."/>
        </authorList>
    </citation>
    <scope>NUCLEOTIDE SEQUENCE</scope>
    <source>
        <strain evidence="6">ChiBcec8-14828</strain>
    </source>
</reference>
<dbReference type="InterPro" id="IPR035952">
    <property type="entry name" value="Rhomboid-like_sf"/>
</dbReference>
<keyword evidence="3 5" id="KW-1133">Transmembrane helix</keyword>
<evidence type="ECO:0000256" key="2">
    <source>
        <dbReference type="ARBA" id="ARBA00022692"/>
    </source>
</evidence>
<accession>A0A9D2M1T8</accession>
<dbReference type="Gene3D" id="1.20.1540.10">
    <property type="entry name" value="Rhomboid-like"/>
    <property type="match status" value="1"/>
</dbReference>
<feature type="transmembrane region" description="Helical" evidence="5">
    <location>
        <begin position="100"/>
        <end position="118"/>
    </location>
</feature>
<evidence type="ECO:0000256" key="3">
    <source>
        <dbReference type="ARBA" id="ARBA00022989"/>
    </source>
</evidence>
<feature type="transmembrane region" description="Helical" evidence="5">
    <location>
        <begin position="179"/>
        <end position="198"/>
    </location>
</feature>
<evidence type="ECO:0000256" key="5">
    <source>
        <dbReference type="SAM" id="Phobius"/>
    </source>
</evidence>
<feature type="transmembrane region" description="Helical" evidence="5">
    <location>
        <begin position="62"/>
        <end position="88"/>
    </location>
</feature>
<dbReference type="AlphaFoldDB" id="A0A9D2M1T8"/>
<keyword evidence="2 5" id="KW-0812">Transmembrane</keyword>
<gene>
    <name evidence="6" type="ORF">H9943_03135</name>
</gene>
<organism evidence="6 7">
    <name type="scientific">Candidatus Ruthenibacterium avium</name>
    <dbReference type="NCBI Taxonomy" id="2838751"/>
    <lineage>
        <taxon>Bacteria</taxon>
        <taxon>Bacillati</taxon>
        <taxon>Bacillota</taxon>
        <taxon>Clostridia</taxon>
        <taxon>Eubacteriales</taxon>
        <taxon>Oscillospiraceae</taxon>
        <taxon>Ruthenibacterium</taxon>
    </lineage>
</organism>
<sequence>MNRWLNQLERKAKGVCIQNLAMVLALGQLMVYLCMVMLPGLNLGMRLQLYVPFVLRGEVWRLLTFLFVPPSGSAITVALSLYFLYLVGHALEQTWGDFRFNVYYFIGALGAIAAAFLGGWGTTYYLNLSLFFAFAVLYPDFQVLLFFIIPIKMKYLALFSGAMCLFTVLFGSWPERWAVIFALLNFLLFFWGDFSALIRREITYHRTRSNWRNNNRGGW</sequence>
<evidence type="ECO:0000313" key="6">
    <source>
        <dbReference type="EMBL" id="HJB39373.1"/>
    </source>
</evidence>
<keyword evidence="4 5" id="KW-0472">Membrane</keyword>
<feature type="transmembrane region" description="Helical" evidence="5">
    <location>
        <begin position="20"/>
        <end position="42"/>
    </location>
</feature>
<comment type="subcellular location">
    <subcellularLocation>
        <location evidence="1">Membrane</location>
        <topology evidence="1">Multi-pass membrane protein</topology>
    </subcellularLocation>
</comment>
<dbReference type="GO" id="GO:0016020">
    <property type="term" value="C:membrane"/>
    <property type="evidence" value="ECO:0007669"/>
    <property type="project" value="UniProtKB-SubCell"/>
</dbReference>
<protein>
    <recommendedName>
        <fullName evidence="8">Rhomboid family intramembrane serine protease</fullName>
    </recommendedName>
</protein>
<proteinExistence type="predicted"/>
<evidence type="ECO:0000256" key="1">
    <source>
        <dbReference type="ARBA" id="ARBA00004141"/>
    </source>
</evidence>
<feature type="transmembrane region" description="Helical" evidence="5">
    <location>
        <begin position="155"/>
        <end position="173"/>
    </location>
</feature>
<comment type="caution">
    <text evidence="6">The sequence shown here is derived from an EMBL/GenBank/DDBJ whole genome shotgun (WGS) entry which is preliminary data.</text>
</comment>
<feature type="transmembrane region" description="Helical" evidence="5">
    <location>
        <begin position="124"/>
        <end position="148"/>
    </location>
</feature>
<dbReference type="Proteomes" id="UP000824209">
    <property type="component" value="Unassembled WGS sequence"/>
</dbReference>
<dbReference type="SUPFAM" id="SSF144091">
    <property type="entry name" value="Rhomboid-like"/>
    <property type="match status" value="1"/>
</dbReference>
<name>A0A9D2M1T8_9FIRM</name>
<evidence type="ECO:0000313" key="7">
    <source>
        <dbReference type="Proteomes" id="UP000824209"/>
    </source>
</evidence>
<reference evidence="6" key="2">
    <citation type="submission" date="2021-04" db="EMBL/GenBank/DDBJ databases">
        <authorList>
            <person name="Gilroy R."/>
        </authorList>
    </citation>
    <scope>NUCLEOTIDE SEQUENCE</scope>
    <source>
        <strain evidence="6">ChiBcec8-14828</strain>
    </source>
</reference>